<evidence type="ECO:0000256" key="7">
    <source>
        <dbReference type="ARBA" id="ARBA00023180"/>
    </source>
</evidence>
<evidence type="ECO:0000256" key="4">
    <source>
        <dbReference type="ARBA" id="ARBA00022737"/>
    </source>
</evidence>
<dbReference type="GO" id="GO:0140359">
    <property type="term" value="F:ABC-type transporter activity"/>
    <property type="evidence" value="ECO:0007669"/>
    <property type="project" value="InterPro"/>
</dbReference>
<proteinExistence type="inferred from homology"/>
<evidence type="ECO:0000256" key="8">
    <source>
        <dbReference type="SAM" id="Phobius"/>
    </source>
</evidence>
<dbReference type="SUPFAM" id="SSF90123">
    <property type="entry name" value="ABC transporter transmembrane region"/>
    <property type="match status" value="1"/>
</dbReference>
<keyword evidence="7" id="KW-0325">Glycoprotein</keyword>
<name>A0AA88IY71_FICCA</name>
<dbReference type="InterPro" id="IPR036640">
    <property type="entry name" value="ABC1_TM_sf"/>
</dbReference>
<dbReference type="InterPro" id="IPR011527">
    <property type="entry name" value="ABC1_TM_dom"/>
</dbReference>
<evidence type="ECO:0000256" key="3">
    <source>
        <dbReference type="ARBA" id="ARBA00022692"/>
    </source>
</evidence>
<keyword evidence="3 8" id="KW-0812">Transmembrane</keyword>
<keyword evidence="2" id="KW-0813">Transport</keyword>
<evidence type="ECO:0000256" key="6">
    <source>
        <dbReference type="ARBA" id="ARBA00023136"/>
    </source>
</evidence>
<dbReference type="PANTHER" id="PTHR45136:SF2">
    <property type="entry name" value="ABC TRANSPORTER DOMAIN-CONTAINING PROTEIN"/>
    <property type="match status" value="1"/>
</dbReference>
<dbReference type="GO" id="GO:0016020">
    <property type="term" value="C:membrane"/>
    <property type="evidence" value="ECO:0007669"/>
    <property type="project" value="InterPro"/>
</dbReference>
<dbReference type="Gene3D" id="1.20.1560.10">
    <property type="entry name" value="ABC transporter type 1, transmembrane domain"/>
    <property type="match status" value="1"/>
</dbReference>
<keyword evidence="5 8" id="KW-1133">Transmembrane helix</keyword>
<evidence type="ECO:0000313" key="10">
    <source>
        <dbReference type="EMBL" id="GMN57410.1"/>
    </source>
</evidence>
<dbReference type="AlphaFoldDB" id="A0AA88IY71"/>
<comment type="similarity">
    <text evidence="1">Belongs to the ABC transporter superfamily. ABCB family. Multidrug resistance exporter (TC 3.A.1.201) subfamily.</text>
</comment>
<keyword evidence="11" id="KW-1185">Reference proteome</keyword>
<evidence type="ECO:0000259" key="9">
    <source>
        <dbReference type="PROSITE" id="PS50929"/>
    </source>
</evidence>
<evidence type="ECO:0000313" key="11">
    <source>
        <dbReference type="Proteomes" id="UP001187192"/>
    </source>
</evidence>
<evidence type="ECO:0000256" key="1">
    <source>
        <dbReference type="ARBA" id="ARBA00007577"/>
    </source>
</evidence>
<reference evidence="10" key="1">
    <citation type="submission" date="2023-07" db="EMBL/GenBank/DDBJ databases">
        <title>draft genome sequence of fig (Ficus carica).</title>
        <authorList>
            <person name="Takahashi T."/>
            <person name="Nishimura K."/>
        </authorList>
    </citation>
    <scope>NUCLEOTIDE SEQUENCE</scope>
</reference>
<dbReference type="GO" id="GO:0005524">
    <property type="term" value="F:ATP binding"/>
    <property type="evidence" value="ECO:0007669"/>
    <property type="project" value="InterPro"/>
</dbReference>
<gene>
    <name evidence="10" type="ORF">TIFTF001_026534</name>
</gene>
<organism evidence="10 11">
    <name type="scientific">Ficus carica</name>
    <name type="common">Common fig</name>
    <dbReference type="NCBI Taxonomy" id="3494"/>
    <lineage>
        <taxon>Eukaryota</taxon>
        <taxon>Viridiplantae</taxon>
        <taxon>Streptophyta</taxon>
        <taxon>Embryophyta</taxon>
        <taxon>Tracheophyta</taxon>
        <taxon>Spermatophyta</taxon>
        <taxon>Magnoliopsida</taxon>
        <taxon>eudicotyledons</taxon>
        <taxon>Gunneridae</taxon>
        <taxon>Pentapetalae</taxon>
        <taxon>rosids</taxon>
        <taxon>fabids</taxon>
        <taxon>Rosales</taxon>
        <taxon>Moraceae</taxon>
        <taxon>Ficeae</taxon>
        <taxon>Ficus</taxon>
    </lineage>
</organism>
<dbReference type="Proteomes" id="UP001187192">
    <property type="component" value="Unassembled WGS sequence"/>
</dbReference>
<evidence type="ECO:0000256" key="2">
    <source>
        <dbReference type="ARBA" id="ARBA00022448"/>
    </source>
</evidence>
<evidence type="ECO:0000256" key="5">
    <source>
        <dbReference type="ARBA" id="ARBA00022989"/>
    </source>
</evidence>
<dbReference type="EMBL" id="BTGU01000070">
    <property type="protein sequence ID" value="GMN57410.1"/>
    <property type="molecule type" value="Genomic_DNA"/>
</dbReference>
<dbReference type="Pfam" id="PF00664">
    <property type="entry name" value="ABC_membrane"/>
    <property type="match status" value="1"/>
</dbReference>
<dbReference type="PROSITE" id="PS50929">
    <property type="entry name" value="ABC_TM1F"/>
    <property type="match status" value="1"/>
</dbReference>
<protein>
    <recommendedName>
        <fullName evidence="9">ABC transmembrane type-1 domain-containing protein</fullName>
    </recommendedName>
</protein>
<sequence>MLSKILTFEVEWFDKDENSSCLICSRLAKDVNTVKSLVGDNLSLIVQPLSAVTIAWTIGLVIAWRLAVVIIVVQPLIITCFYIKRVLLKGMSRKAIKAQDKSTKLALKLCPIFEL</sequence>
<keyword evidence="4" id="KW-0677">Repeat</keyword>
<accession>A0AA88IY71</accession>
<feature type="transmembrane region" description="Helical" evidence="8">
    <location>
        <begin position="54"/>
        <end position="83"/>
    </location>
</feature>
<dbReference type="PANTHER" id="PTHR45136">
    <property type="entry name" value="ABC TRANSPORTER DOMAIN-CONTAINING PROTEIN"/>
    <property type="match status" value="1"/>
</dbReference>
<keyword evidence="6 8" id="KW-0472">Membrane</keyword>
<feature type="domain" description="ABC transmembrane type-1" evidence="9">
    <location>
        <begin position="1"/>
        <end position="106"/>
    </location>
</feature>
<comment type="caution">
    <text evidence="10">The sequence shown here is derived from an EMBL/GenBank/DDBJ whole genome shotgun (WGS) entry which is preliminary data.</text>
</comment>